<dbReference type="Pfam" id="PF03640">
    <property type="entry name" value="Lipoprotein_15"/>
    <property type="match status" value="2"/>
</dbReference>
<reference evidence="2 3" key="1">
    <citation type="submission" date="2024-09" db="EMBL/GenBank/DDBJ databases">
        <authorList>
            <person name="Sun Q."/>
            <person name="Mori K."/>
        </authorList>
    </citation>
    <scope>NUCLEOTIDE SEQUENCE [LARGE SCALE GENOMIC DNA]</scope>
    <source>
        <strain evidence="2 3">TBRC 0563</strain>
    </source>
</reference>
<dbReference type="PANTHER" id="PTHR39335">
    <property type="entry name" value="BLL4220 PROTEIN"/>
    <property type="match status" value="1"/>
</dbReference>
<proteinExistence type="predicted"/>
<feature type="compositionally biased region" description="Low complexity" evidence="1">
    <location>
        <begin position="1"/>
        <end position="14"/>
    </location>
</feature>
<evidence type="ECO:0008006" key="4">
    <source>
        <dbReference type="Google" id="ProtNLM"/>
    </source>
</evidence>
<dbReference type="Proteomes" id="UP001589627">
    <property type="component" value="Unassembled WGS sequence"/>
</dbReference>
<feature type="compositionally biased region" description="Pro residues" evidence="1">
    <location>
        <begin position="19"/>
        <end position="31"/>
    </location>
</feature>
<dbReference type="EMBL" id="JBHLZP010000182">
    <property type="protein sequence ID" value="MFB9835161.1"/>
    <property type="molecule type" value="Genomic_DNA"/>
</dbReference>
<accession>A0ABV5YJE8</accession>
<dbReference type="InterPro" id="IPR005297">
    <property type="entry name" value="Lipoprotein_repeat"/>
</dbReference>
<name>A0ABV5YJE8_9ACTN</name>
<evidence type="ECO:0000313" key="3">
    <source>
        <dbReference type="Proteomes" id="UP001589627"/>
    </source>
</evidence>
<comment type="caution">
    <text evidence="2">The sequence shown here is derived from an EMBL/GenBank/DDBJ whole genome shotgun (WGS) entry which is preliminary data.</text>
</comment>
<feature type="region of interest" description="Disordered" evidence="1">
    <location>
        <begin position="1"/>
        <end position="41"/>
    </location>
</feature>
<gene>
    <name evidence="2" type="ORF">ACFFNX_23545</name>
</gene>
<dbReference type="RefSeq" id="WP_378206122.1">
    <property type="nucleotide sequence ID" value="NZ_JBHLZP010000182.1"/>
</dbReference>
<evidence type="ECO:0000256" key="1">
    <source>
        <dbReference type="SAM" id="MobiDB-lite"/>
    </source>
</evidence>
<protein>
    <recommendedName>
        <fullName evidence="4">Lipoprotein with Yx(FWY)xxD motif</fullName>
    </recommendedName>
</protein>
<organism evidence="2 3">
    <name type="scientific">Actinoallomurus acaciae</name>
    <dbReference type="NCBI Taxonomy" id="502577"/>
    <lineage>
        <taxon>Bacteria</taxon>
        <taxon>Bacillati</taxon>
        <taxon>Actinomycetota</taxon>
        <taxon>Actinomycetes</taxon>
        <taxon>Streptosporangiales</taxon>
        <taxon>Thermomonosporaceae</taxon>
        <taxon>Actinoallomurus</taxon>
    </lineage>
</organism>
<evidence type="ECO:0000313" key="2">
    <source>
        <dbReference type="EMBL" id="MFB9835161.1"/>
    </source>
</evidence>
<keyword evidence="3" id="KW-1185">Reference proteome</keyword>
<feature type="non-terminal residue" evidence="2">
    <location>
        <position position="1"/>
    </location>
</feature>
<sequence>GSPAAPESSPAESPRSPEPRPAPSGEIPPPASSASPGAGPLEIRARQTRYGRILEDGRGKTIYVAAKDNADFESNCTGACTKDWPPLFTNGQVNAGPEVNSAWLGTIGRTDGPTQVEYNGWPLYYSARDIGPGDINGQGLSAYGTTWYVVDADRGRPVK</sequence>
<dbReference type="PANTHER" id="PTHR39335:SF1">
    <property type="entry name" value="BLL4220 PROTEIN"/>
    <property type="match status" value="1"/>
</dbReference>